<feature type="domain" description="STAS" evidence="3">
    <location>
        <begin position="4"/>
        <end position="109"/>
    </location>
</feature>
<dbReference type="Pfam" id="PF01740">
    <property type="entry name" value="STAS"/>
    <property type="match status" value="1"/>
</dbReference>
<dbReference type="Gene3D" id="3.30.750.24">
    <property type="entry name" value="STAS domain"/>
    <property type="match status" value="1"/>
</dbReference>
<organism evidence="4 5">
    <name type="scientific">Actinomadura luzonensis</name>
    <dbReference type="NCBI Taxonomy" id="2805427"/>
    <lineage>
        <taxon>Bacteria</taxon>
        <taxon>Bacillati</taxon>
        <taxon>Actinomycetota</taxon>
        <taxon>Actinomycetes</taxon>
        <taxon>Streptosporangiales</taxon>
        <taxon>Thermomonosporaceae</taxon>
        <taxon>Actinomadura</taxon>
    </lineage>
</organism>
<dbReference type="InterPro" id="IPR003658">
    <property type="entry name" value="Anti-sigma_ant"/>
</dbReference>
<reference evidence="4 5" key="1">
    <citation type="submission" date="2022-04" db="EMBL/GenBank/DDBJ databases">
        <title>Genome draft of Actinomadura sp. ATCC 31491.</title>
        <authorList>
            <person name="Shi X."/>
            <person name="Du Y."/>
        </authorList>
    </citation>
    <scope>NUCLEOTIDE SEQUENCE [LARGE SCALE GENOMIC DNA]</scope>
    <source>
        <strain evidence="4 5">ATCC 31491</strain>
    </source>
</reference>
<gene>
    <name evidence="4" type="ORF">MF672_045235</name>
</gene>
<sequence>MAHLAIDVRHRPGFHLVTLEGDLDRQTRPGLHRLVDPLLDGHAPRIVVDTAALLFCDSHGLSALVDSQQRAEERGGGLRLIGVQGTLAQLLVVTQLVDVFPPYTSLAQASRWPRRRG</sequence>
<dbReference type="EMBL" id="JAKRKC020000003">
    <property type="protein sequence ID" value="MCK2220964.1"/>
    <property type="molecule type" value="Genomic_DNA"/>
</dbReference>
<dbReference type="PANTHER" id="PTHR33495">
    <property type="entry name" value="ANTI-SIGMA FACTOR ANTAGONIST TM_1081-RELATED-RELATED"/>
    <property type="match status" value="1"/>
</dbReference>
<dbReference type="RefSeq" id="WP_242383670.1">
    <property type="nucleotide sequence ID" value="NZ_JAKRKC020000003.1"/>
</dbReference>
<dbReference type="Proteomes" id="UP001317259">
    <property type="component" value="Unassembled WGS sequence"/>
</dbReference>
<evidence type="ECO:0000313" key="5">
    <source>
        <dbReference type="Proteomes" id="UP001317259"/>
    </source>
</evidence>
<comment type="similarity">
    <text evidence="1 2">Belongs to the anti-sigma-factor antagonist family.</text>
</comment>
<evidence type="ECO:0000259" key="3">
    <source>
        <dbReference type="PROSITE" id="PS50801"/>
    </source>
</evidence>
<dbReference type="PANTHER" id="PTHR33495:SF2">
    <property type="entry name" value="ANTI-SIGMA FACTOR ANTAGONIST TM_1081-RELATED"/>
    <property type="match status" value="1"/>
</dbReference>
<accession>A0ABT0G8Z6</accession>
<dbReference type="CDD" id="cd07043">
    <property type="entry name" value="STAS_anti-anti-sigma_factors"/>
    <property type="match status" value="1"/>
</dbReference>
<protein>
    <recommendedName>
        <fullName evidence="2">Anti-sigma factor antagonist</fullName>
    </recommendedName>
</protein>
<evidence type="ECO:0000256" key="2">
    <source>
        <dbReference type="RuleBase" id="RU003749"/>
    </source>
</evidence>
<dbReference type="InterPro" id="IPR036513">
    <property type="entry name" value="STAS_dom_sf"/>
</dbReference>
<keyword evidence="5" id="KW-1185">Reference proteome</keyword>
<dbReference type="SUPFAM" id="SSF52091">
    <property type="entry name" value="SpoIIaa-like"/>
    <property type="match status" value="1"/>
</dbReference>
<name>A0ABT0G8Z6_9ACTN</name>
<proteinExistence type="inferred from homology"/>
<evidence type="ECO:0000313" key="4">
    <source>
        <dbReference type="EMBL" id="MCK2220964.1"/>
    </source>
</evidence>
<dbReference type="NCBIfam" id="TIGR00377">
    <property type="entry name" value="ant_ant_sig"/>
    <property type="match status" value="1"/>
</dbReference>
<evidence type="ECO:0000256" key="1">
    <source>
        <dbReference type="ARBA" id="ARBA00009013"/>
    </source>
</evidence>
<comment type="caution">
    <text evidence="4">The sequence shown here is derived from an EMBL/GenBank/DDBJ whole genome shotgun (WGS) entry which is preliminary data.</text>
</comment>
<dbReference type="PROSITE" id="PS50801">
    <property type="entry name" value="STAS"/>
    <property type="match status" value="1"/>
</dbReference>
<dbReference type="InterPro" id="IPR002645">
    <property type="entry name" value="STAS_dom"/>
</dbReference>